<dbReference type="Gene3D" id="3.40.50.1010">
    <property type="entry name" value="5'-nuclease"/>
    <property type="match status" value="1"/>
</dbReference>
<comment type="function">
    <text evidence="5">Toxic component of a toxin-antitoxin (TA) system. An RNase.</text>
</comment>
<accession>A0LLF1</accession>
<evidence type="ECO:0000256" key="4">
    <source>
        <dbReference type="ARBA" id="ARBA00022801"/>
    </source>
</evidence>
<evidence type="ECO:0000256" key="2">
    <source>
        <dbReference type="ARBA" id="ARBA00022722"/>
    </source>
</evidence>
<dbReference type="HOGENOM" id="CLU_135601_1_1_7"/>
<protein>
    <recommendedName>
        <fullName evidence="5">Ribonuclease VapC</fullName>
        <shortName evidence="5">RNase VapC</shortName>
        <ecNumber evidence="5">3.1.-.-</ecNumber>
    </recommendedName>
    <alternativeName>
        <fullName evidence="5">Toxin VapC</fullName>
    </alternativeName>
</protein>
<dbReference type="Proteomes" id="UP000001784">
    <property type="component" value="Chromosome"/>
</dbReference>
<sequence>MTPLMKSVTFDSHAIMKFAQDEAGADRVEELLRAAEEGRVRACVNEINLGEVYYITMRRLGTESARRFLEQFSTLAVERVAASWEIIESAAELKARHALSYADCFVAATALRRQASVVTGDPEFKKVEHLVQIEWI</sequence>
<evidence type="ECO:0000313" key="7">
    <source>
        <dbReference type="EMBL" id="ABK18253.1"/>
    </source>
</evidence>
<dbReference type="SUPFAM" id="SSF88723">
    <property type="entry name" value="PIN domain-like"/>
    <property type="match status" value="1"/>
</dbReference>
<comment type="cofactor">
    <cofactor evidence="5">
        <name>Mg(2+)</name>
        <dbReference type="ChEBI" id="CHEBI:18420"/>
    </cofactor>
</comment>
<evidence type="ECO:0000256" key="1">
    <source>
        <dbReference type="ARBA" id="ARBA00022649"/>
    </source>
</evidence>
<dbReference type="InterPro" id="IPR029060">
    <property type="entry name" value="PIN-like_dom_sf"/>
</dbReference>
<evidence type="ECO:0000256" key="5">
    <source>
        <dbReference type="HAMAP-Rule" id="MF_00265"/>
    </source>
</evidence>
<gene>
    <name evidence="5" type="primary">vapC</name>
    <name evidence="7" type="ordered locus">Sfum_2575</name>
</gene>
<evidence type="ECO:0000259" key="6">
    <source>
        <dbReference type="Pfam" id="PF01850"/>
    </source>
</evidence>
<dbReference type="CDD" id="cd18689">
    <property type="entry name" value="PIN_VapC-like"/>
    <property type="match status" value="1"/>
</dbReference>
<dbReference type="Pfam" id="PF01850">
    <property type="entry name" value="PIN"/>
    <property type="match status" value="1"/>
</dbReference>
<dbReference type="InterPro" id="IPR022907">
    <property type="entry name" value="VapC_family"/>
</dbReference>
<proteinExistence type="inferred from homology"/>
<dbReference type="HAMAP" id="MF_00265">
    <property type="entry name" value="VapC_Nob1"/>
    <property type="match status" value="1"/>
</dbReference>
<feature type="binding site" evidence="5">
    <location>
        <position position="11"/>
    </location>
    <ligand>
        <name>Mg(2+)</name>
        <dbReference type="ChEBI" id="CHEBI:18420"/>
    </ligand>
</feature>
<dbReference type="GO" id="GO:0004540">
    <property type="term" value="F:RNA nuclease activity"/>
    <property type="evidence" value="ECO:0007669"/>
    <property type="project" value="InterPro"/>
</dbReference>
<dbReference type="PANTHER" id="PTHR39677">
    <property type="entry name" value="RIBONUCLEASE VAPC6"/>
    <property type="match status" value="1"/>
</dbReference>
<keyword evidence="1 5" id="KW-1277">Toxin-antitoxin system</keyword>
<comment type="similarity">
    <text evidence="5">Belongs to the PINc/VapC protein family.</text>
</comment>
<evidence type="ECO:0000313" key="8">
    <source>
        <dbReference type="Proteomes" id="UP000001784"/>
    </source>
</evidence>
<dbReference type="InParanoid" id="A0LLF1"/>
<keyword evidence="4 5" id="KW-0378">Hydrolase</keyword>
<dbReference type="EMBL" id="CP000478">
    <property type="protein sequence ID" value="ABK18253.1"/>
    <property type="molecule type" value="Genomic_DNA"/>
</dbReference>
<dbReference type="STRING" id="335543.Sfum_2575"/>
<keyword evidence="5" id="KW-0800">Toxin</keyword>
<dbReference type="eggNOG" id="COG1848">
    <property type="taxonomic scope" value="Bacteria"/>
</dbReference>
<feature type="binding site" evidence="5">
    <location>
        <position position="103"/>
    </location>
    <ligand>
        <name>Mg(2+)</name>
        <dbReference type="ChEBI" id="CHEBI:18420"/>
    </ligand>
</feature>
<keyword evidence="5" id="KW-0460">Magnesium</keyword>
<dbReference type="InterPro" id="IPR002716">
    <property type="entry name" value="PIN_dom"/>
</dbReference>
<dbReference type="PANTHER" id="PTHR39677:SF4">
    <property type="entry name" value="RIBONUCLEASE VAPC6"/>
    <property type="match status" value="1"/>
</dbReference>
<keyword evidence="3 5" id="KW-0479">Metal-binding</keyword>
<dbReference type="KEGG" id="sfu:Sfum_2575"/>
<name>A0LLF1_SYNFM</name>
<dbReference type="OrthoDB" id="122215at2"/>
<dbReference type="EC" id="3.1.-.-" evidence="5"/>
<evidence type="ECO:0000256" key="3">
    <source>
        <dbReference type="ARBA" id="ARBA00022723"/>
    </source>
</evidence>
<keyword evidence="8" id="KW-1185">Reference proteome</keyword>
<reference evidence="7 8" key="1">
    <citation type="submission" date="2006-10" db="EMBL/GenBank/DDBJ databases">
        <title>Complete sequence of Syntrophobacter fumaroxidans MPOB.</title>
        <authorList>
            <consortium name="US DOE Joint Genome Institute"/>
            <person name="Copeland A."/>
            <person name="Lucas S."/>
            <person name="Lapidus A."/>
            <person name="Barry K."/>
            <person name="Detter J.C."/>
            <person name="Glavina del Rio T."/>
            <person name="Hammon N."/>
            <person name="Israni S."/>
            <person name="Pitluck S."/>
            <person name="Goltsman E.G."/>
            <person name="Martinez M."/>
            <person name="Schmutz J."/>
            <person name="Larimer F."/>
            <person name="Land M."/>
            <person name="Hauser L."/>
            <person name="Kyrpides N."/>
            <person name="Kim E."/>
            <person name="Boone D.R."/>
            <person name="Brockman F."/>
            <person name="Culley D."/>
            <person name="Ferry J."/>
            <person name="Gunsalus R."/>
            <person name="McInerney M.J."/>
            <person name="Morrison M."/>
            <person name="Plugge C."/>
            <person name="Rohlin L."/>
            <person name="Scholten J."/>
            <person name="Sieber J."/>
            <person name="Stams A.J.M."/>
            <person name="Worm P."/>
            <person name="Henstra A.M."/>
            <person name="Richardson P."/>
        </authorList>
    </citation>
    <scope>NUCLEOTIDE SEQUENCE [LARGE SCALE GENOMIC DNA]</scope>
    <source>
        <strain evidence="8">DSM 10017 / MPOB</strain>
    </source>
</reference>
<organism evidence="7 8">
    <name type="scientific">Syntrophobacter fumaroxidans (strain DSM 10017 / MPOB)</name>
    <dbReference type="NCBI Taxonomy" id="335543"/>
    <lineage>
        <taxon>Bacteria</taxon>
        <taxon>Pseudomonadati</taxon>
        <taxon>Thermodesulfobacteriota</taxon>
        <taxon>Syntrophobacteria</taxon>
        <taxon>Syntrophobacterales</taxon>
        <taxon>Syntrophobacteraceae</taxon>
        <taxon>Syntrophobacter</taxon>
    </lineage>
</organism>
<dbReference type="GO" id="GO:0000287">
    <property type="term" value="F:magnesium ion binding"/>
    <property type="evidence" value="ECO:0007669"/>
    <property type="project" value="UniProtKB-UniRule"/>
</dbReference>
<dbReference type="GO" id="GO:0016787">
    <property type="term" value="F:hydrolase activity"/>
    <property type="evidence" value="ECO:0007669"/>
    <property type="project" value="UniProtKB-KW"/>
</dbReference>
<feature type="domain" description="PIN" evidence="6">
    <location>
        <begin position="10"/>
        <end position="129"/>
    </location>
</feature>
<dbReference type="AlphaFoldDB" id="A0LLF1"/>
<keyword evidence="2 5" id="KW-0540">Nuclease</keyword>
<dbReference type="GO" id="GO:0090729">
    <property type="term" value="F:toxin activity"/>
    <property type="evidence" value="ECO:0007669"/>
    <property type="project" value="UniProtKB-KW"/>
</dbReference>